<keyword evidence="1" id="KW-0472">Membrane</keyword>
<dbReference type="Proteomes" id="UP000566324">
    <property type="component" value="Unassembled WGS sequence"/>
</dbReference>
<evidence type="ECO:0000313" key="2">
    <source>
        <dbReference type="EMBL" id="MBB4633099.1"/>
    </source>
</evidence>
<feature type="transmembrane region" description="Helical" evidence="1">
    <location>
        <begin position="34"/>
        <end position="53"/>
    </location>
</feature>
<dbReference type="AlphaFoldDB" id="A0A7W7B309"/>
<evidence type="ECO:0000256" key="1">
    <source>
        <dbReference type="SAM" id="Phobius"/>
    </source>
</evidence>
<protein>
    <submittedName>
        <fullName evidence="2">Regulator of replication initiation timing</fullName>
    </submittedName>
</protein>
<gene>
    <name evidence="2" type="ORF">GGQ98_002728</name>
</gene>
<accession>A0A7W7B309</accession>
<keyword evidence="3" id="KW-1185">Reference proteome</keyword>
<name>A0A7W7B309_9SPHN</name>
<organism evidence="2 3">
    <name type="scientific">Sphingosinicella soli</name>
    <dbReference type="NCBI Taxonomy" id="333708"/>
    <lineage>
        <taxon>Bacteria</taxon>
        <taxon>Pseudomonadati</taxon>
        <taxon>Pseudomonadota</taxon>
        <taxon>Alphaproteobacteria</taxon>
        <taxon>Sphingomonadales</taxon>
        <taxon>Sphingosinicellaceae</taxon>
        <taxon>Sphingosinicella</taxon>
    </lineage>
</organism>
<comment type="caution">
    <text evidence="2">The sequence shown here is derived from an EMBL/GenBank/DDBJ whole genome shotgun (WGS) entry which is preliminary data.</text>
</comment>
<evidence type="ECO:0000313" key="3">
    <source>
        <dbReference type="Proteomes" id="UP000566324"/>
    </source>
</evidence>
<keyword evidence="1" id="KW-1133">Transmembrane helix</keyword>
<dbReference type="EMBL" id="JACHNZ010000034">
    <property type="protein sequence ID" value="MBB4633099.1"/>
    <property type="molecule type" value="Genomic_DNA"/>
</dbReference>
<reference evidence="2 3" key="1">
    <citation type="submission" date="2020-08" db="EMBL/GenBank/DDBJ databases">
        <title>Genomic Encyclopedia of Type Strains, Phase IV (KMG-IV): sequencing the most valuable type-strain genomes for metagenomic binning, comparative biology and taxonomic classification.</title>
        <authorList>
            <person name="Goeker M."/>
        </authorList>
    </citation>
    <scope>NUCLEOTIDE SEQUENCE [LARGE SCALE GENOMIC DNA]</scope>
    <source>
        <strain evidence="2 3">DSM 17328</strain>
    </source>
</reference>
<proteinExistence type="predicted"/>
<keyword evidence="1" id="KW-0812">Transmembrane</keyword>
<feature type="transmembrane region" description="Helical" evidence="1">
    <location>
        <begin position="12"/>
        <end position="28"/>
    </location>
</feature>
<dbReference type="RefSeq" id="WP_184070403.1">
    <property type="nucleotide sequence ID" value="NZ_JACHNZ010000034.1"/>
</dbReference>
<sequence>MDDFLGQISLQGWISIVAMLAALIAEALSNPKRWFVLTVLAIGVVATFALGFLDMKAQASAERVESARFGALTSQGAQMSSGVAKVEQRALAVGAELEEAHARLRQVQAVADTLRSDNTTLIRQNADLRVDVVNLRQQLLTMEGQISRDSSEFKTAQAAFAKAQREQTKAAVYAARQAHCETTIKRYDGGYTETPADPNVITEGRCFHGRYYPPGE</sequence>